<comment type="caution">
    <text evidence="1">The sequence shown here is derived from an EMBL/GenBank/DDBJ whole genome shotgun (WGS) entry which is preliminary data.</text>
</comment>
<dbReference type="AlphaFoldDB" id="A0A106BHI5"/>
<protein>
    <submittedName>
        <fullName evidence="1">Uncharacterized protein</fullName>
    </submittedName>
</protein>
<accession>A0A106BHI5</accession>
<proteinExistence type="predicted"/>
<reference evidence="1 2" key="1">
    <citation type="journal article" date="2015" name="Appl. Environ. Microbiol.">
        <title>Aerobic and Anaerobic Thiosulfate Oxidation by a Cold-Adapted, Subglacial Chemoautotroph.</title>
        <authorList>
            <person name="Harrold Z.R."/>
            <person name="Skidmore M.L."/>
            <person name="Hamilton T.L."/>
            <person name="Desch L."/>
            <person name="Amada K."/>
            <person name="van Gelder W."/>
            <person name="Glover K."/>
            <person name="Roden E.E."/>
            <person name="Boyd E.S."/>
        </authorList>
    </citation>
    <scope>NUCLEOTIDE SEQUENCE [LARGE SCALE GENOMIC DNA]</scope>
    <source>
        <strain evidence="1 2">RG</strain>
    </source>
</reference>
<dbReference type="RefSeq" id="WP_059759073.1">
    <property type="nucleotide sequence ID" value="NZ_LDUG01000056.1"/>
</dbReference>
<organism evidence="1 2">
    <name type="scientific">Thiobacillus denitrificans</name>
    <dbReference type="NCBI Taxonomy" id="36861"/>
    <lineage>
        <taxon>Bacteria</taxon>
        <taxon>Pseudomonadati</taxon>
        <taxon>Pseudomonadota</taxon>
        <taxon>Betaproteobacteria</taxon>
        <taxon>Nitrosomonadales</taxon>
        <taxon>Thiobacillaceae</taxon>
        <taxon>Thiobacillus</taxon>
    </lineage>
</organism>
<dbReference type="EMBL" id="LDUG01000056">
    <property type="protein sequence ID" value="KVW92631.1"/>
    <property type="molecule type" value="Genomic_DNA"/>
</dbReference>
<evidence type="ECO:0000313" key="2">
    <source>
        <dbReference type="Proteomes" id="UP000064243"/>
    </source>
</evidence>
<gene>
    <name evidence="1" type="ORF">ABW22_15750</name>
</gene>
<dbReference type="Proteomes" id="UP000064243">
    <property type="component" value="Unassembled WGS sequence"/>
</dbReference>
<evidence type="ECO:0000313" key="1">
    <source>
        <dbReference type="EMBL" id="KVW92631.1"/>
    </source>
</evidence>
<sequence length="225" mass="23434">MATTLPAIYATAALHCVLPYHADTDRMGVGFALEDGTVMRIALDEASARQLAEGLLDHLAAGGGHGEDKLVNLSGSVDNHFDIDSAMAEYLGARGGAAGGLLRSVPIRELVADEVGDRLSFVGAAGEGLPADADDASPDASVGGSEGLIHRRSDGVELPYAVGAMEKHLRVSLSRNGAGDIEVFSCETQTLLVLPKRDVQLLIDGLMSLDQMPSSREIISLDPSS</sequence>
<keyword evidence="2" id="KW-1185">Reference proteome</keyword>
<name>A0A106BHI5_THIDE</name>
<dbReference type="PATRIC" id="fig|36861.3.peg.3012"/>